<sequence length="206" mass="20692">MKIAVLGATGGVGREVVSQALDQGHDVVAVSRHAAEALDLEPGDLLHKVSADVTEPAAVAEAISGCDAVIGTLGVSRGEEPGVLTAGARSLIAANPKRVVWLGAYGTGASAERAGALTRAVLKLAMKGELPDKEAADKQVLDAGGIVLHSGPFKNGAMSPSHRAVPLQDAPHRLFPARVARASVAACLLEAAAAPATAGVLVPLES</sequence>
<organism evidence="2 3">
    <name type="scientific">Nocardioides bizhenqiangii</name>
    <dbReference type="NCBI Taxonomy" id="3095076"/>
    <lineage>
        <taxon>Bacteria</taxon>
        <taxon>Bacillati</taxon>
        <taxon>Actinomycetota</taxon>
        <taxon>Actinomycetes</taxon>
        <taxon>Propionibacteriales</taxon>
        <taxon>Nocardioidaceae</taxon>
        <taxon>Nocardioides</taxon>
    </lineage>
</organism>
<dbReference type="InterPro" id="IPR036291">
    <property type="entry name" value="NAD(P)-bd_dom_sf"/>
</dbReference>
<dbReference type="Gene3D" id="3.40.50.720">
    <property type="entry name" value="NAD(P)-binding Rossmann-like Domain"/>
    <property type="match status" value="1"/>
</dbReference>
<dbReference type="PANTHER" id="PTHR15020:SF50">
    <property type="entry name" value="UPF0659 PROTEIN YMR090W"/>
    <property type="match status" value="1"/>
</dbReference>
<dbReference type="InterPro" id="IPR016040">
    <property type="entry name" value="NAD(P)-bd_dom"/>
</dbReference>
<evidence type="ECO:0000259" key="1">
    <source>
        <dbReference type="Pfam" id="PF13460"/>
    </source>
</evidence>
<evidence type="ECO:0000313" key="3">
    <source>
        <dbReference type="Proteomes" id="UP001327225"/>
    </source>
</evidence>
<dbReference type="PANTHER" id="PTHR15020">
    <property type="entry name" value="FLAVIN REDUCTASE-RELATED"/>
    <property type="match status" value="1"/>
</dbReference>
<dbReference type="Proteomes" id="UP001327225">
    <property type="component" value="Chromosome"/>
</dbReference>
<dbReference type="EMBL" id="CP141059">
    <property type="protein sequence ID" value="WQQ27565.1"/>
    <property type="molecule type" value="Genomic_DNA"/>
</dbReference>
<dbReference type="SUPFAM" id="SSF51735">
    <property type="entry name" value="NAD(P)-binding Rossmann-fold domains"/>
    <property type="match status" value="1"/>
</dbReference>
<protein>
    <submittedName>
        <fullName evidence="2">NAD(P)-binding oxidoreductase</fullName>
    </submittedName>
</protein>
<accession>A0ABZ0ZTG5</accession>
<name>A0ABZ0ZTG5_9ACTN</name>
<gene>
    <name evidence="2" type="ORF">SHK19_04865</name>
</gene>
<evidence type="ECO:0000313" key="2">
    <source>
        <dbReference type="EMBL" id="WQQ27565.1"/>
    </source>
</evidence>
<keyword evidence="3" id="KW-1185">Reference proteome</keyword>
<proteinExistence type="predicted"/>
<reference evidence="3" key="1">
    <citation type="submission" date="2023-12" db="EMBL/GenBank/DDBJ databases">
        <title>Novel species in genus Nocardioides.</title>
        <authorList>
            <person name="Zhou H."/>
        </authorList>
    </citation>
    <scope>NUCLEOTIDE SEQUENCE [LARGE SCALE GENOMIC DNA]</scope>
    <source>
        <strain evidence="3">HM61</strain>
    </source>
</reference>
<dbReference type="Pfam" id="PF13460">
    <property type="entry name" value="NAD_binding_10"/>
    <property type="match status" value="1"/>
</dbReference>
<feature type="domain" description="NAD(P)-binding" evidence="1">
    <location>
        <begin position="7"/>
        <end position="195"/>
    </location>
</feature>
<dbReference type="RefSeq" id="WP_322456628.1">
    <property type="nucleotide sequence ID" value="NZ_CP141059.1"/>
</dbReference>